<evidence type="ECO:0000313" key="2">
    <source>
        <dbReference type="Proteomes" id="UP000003490"/>
    </source>
</evidence>
<proteinExistence type="predicted"/>
<accession>A7VUJ5</accession>
<protein>
    <submittedName>
        <fullName evidence="1">Uncharacterized protein</fullName>
    </submittedName>
</protein>
<dbReference type="HOGENOM" id="CLU_3006114_0_0_9"/>
<gene>
    <name evidence="1" type="ORF">CLOLEP_02241</name>
</gene>
<dbReference type="AlphaFoldDB" id="A7VUJ5"/>
<dbReference type="EMBL" id="ABCB02000019">
    <property type="protein sequence ID" value="EDO60645.1"/>
    <property type="molecule type" value="Genomic_DNA"/>
</dbReference>
<evidence type="ECO:0000313" key="1">
    <source>
        <dbReference type="EMBL" id="EDO60645.1"/>
    </source>
</evidence>
<sequence length="56" mass="6566">MEKEEADWFCLLFSSKHKKIDLKNEFLKIMVVFIGKIVYNSKAESLGKSEEARQMP</sequence>
<comment type="caution">
    <text evidence="1">The sequence shown here is derived from an EMBL/GenBank/DDBJ whole genome shotgun (WGS) entry which is preliminary data.</text>
</comment>
<reference evidence="1 2" key="1">
    <citation type="submission" date="2007-08" db="EMBL/GenBank/DDBJ databases">
        <title>Draft genome sequence of Clostridium leptum (DSM 753).</title>
        <authorList>
            <person name="Sudarsanam P."/>
            <person name="Ley R."/>
            <person name="Guruge J."/>
            <person name="Turnbaugh P.J."/>
            <person name="Mahowald M."/>
            <person name="Liep D."/>
            <person name="Gordon J."/>
        </authorList>
    </citation>
    <scope>NUCLEOTIDE SEQUENCE [LARGE SCALE GENOMIC DNA]</scope>
    <source>
        <strain evidence="1 2">DSM 753</strain>
    </source>
</reference>
<dbReference type="Proteomes" id="UP000003490">
    <property type="component" value="Unassembled WGS sequence"/>
</dbReference>
<organism evidence="1 2">
    <name type="scientific">[Clostridium] leptum DSM 753</name>
    <dbReference type="NCBI Taxonomy" id="428125"/>
    <lineage>
        <taxon>Bacteria</taxon>
        <taxon>Bacillati</taxon>
        <taxon>Bacillota</taxon>
        <taxon>Clostridia</taxon>
        <taxon>Eubacteriales</taxon>
        <taxon>Oscillospiraceae</taxon>
        <taxon>Oscillospiraceae incertae sedis</taxon>
    </lineage>
</organism>
<reference evidence="1 2" key="2">
    <citation type="submission" date="2007-08" db="EMBL/GenBank/DDBJ databases">
        <authorList>
            <person name="Fulton L."/>
            <person name="Clifton S."/>
            <person name="Fulton B."/>
            <person name="Xu J."/>
            <person name="Minx P."/>
            <person name="Pepin K.H."/>
            <person name="Johnson M."/>
            <person name="Thiruvilangam P."/>
            <person name="Bhonagiri V."/>
            <person name="Nash W.E."/>
            <person name="Wang C."/>
            <person name="Mardis E.R."/>
            <person name="Wilson R.K."/>
        </authorList>
    </citation>
    <scope>NUCLEOTIDE SEQUENCE [LARGE SCALE GENOMIC DNA]</scope>
    <source>
        <strain evidence="1 2">DSM 753</strain>
    </source>
</reference>
<name>A7VUJ5_9FIRM</name>